<keyword evidence="3" id="KW-1185">Reference proteome</keyword>
<feature type="compositionally biased region" description="Polar residues" evidence="1">
    <location>
        <begin position="417"/>
        <end position="426"/>
    </location>
</feature>
<proteinExistence type="predicted"/>
<protein>
    <submittedName>
        <fullName evidence="2">Uncharacterized protein</fullName>
    </submittedName>
</protein>
<accession>A0ABR4GDD6</accession>
<reference evidence="2 3" key="1">
    <citation type="submission" date="2024-07" db="EMBL/GenBank/DDBJ databases">
        <title>Section-level genome sequencing and comparative genomics of Aspergillus sections Usti and Cavernicolus.</title>
        <authorList>
            <consortium name="Lawrence Berkeley National Laboratory"/>
            <person name="Nybo J.L."/>
            <person name="Vesth T.C."/>
            <person name="Theobald S."/>
            <person name="Frisvad J.C."/>
            <person name="Larsen T.O."/>
            <person name="Kjaerboelling I."/>
            <person name="Rothschild-Mancinelli K."/>
            <person name="Lyhne E.K."/>
            <person name="Kogle M.E."/>
            <person name="Barry K."/>
            <person name="Clum A."/>
            <person name="Na H."/>
            <person name="Ledsgaard L."/>
            <person name="Lin J."/>
            <person name="Lipzen A."/>
            <person name="Kuo A."/>
            <person name="Riley R."/>
            <person name="Mondo S."/>
            <person name="Labutti K."/>
            <person name="Haridas S."/>
            <person name="Pangalinan J."/>
            <person name="Salamov A.A."/>
            <person name="Simmons B.A."/>
            <person name="Magnuson J.K."/>
            <person name="Chen J."/>
            <person name="Drula E."/>
            <person name="Henrissat B."/>
            <person name="Wiebenga A."/>
            <person name="Lubbers R.J."/>
            <person name="Gomes A.C."/>
            <person name="Makela M.R."/>
            <person name="Stajich J."/>
            <person name="Grigoriev I.V."/>
            <person name="Mortensen U.H."/>
            <person name="De Vries R.P."/>
            <person name="Baker S.E."/>
            <person name="Andersen M.R."/>
        </authorList>
    </citation>
    <scope>NUCLEOTIDE SEQUENCE [LARGE SCALE GENOMIC DNA]</scope>
    <source>
        <strain evidence="2 3">CBS 209.92</strain>
    </source>
</reference>
<organism evidence="2 3">
    <name type="scientific">Aspergillus keveii</name>
    <dbReference type="NCBI Taxonomy" id="714993"/>
    <lineage>
        <taxon>Eukaryota</taxon>
        <taxon>Fungi</taxon>
        <taxon>Dikarya</taxon>
        <taxon>Ascomycota</taxon>
        <taxon>Pezizomycotina</taxon>
        <taxon>Eurotiomycetes</taxon>
        <taxon>Eurotiomycetidae</taxon>
        <taxon>Eurotiales</taxon>
        <taxon>Aspergillaceae</taxon>
        <taxon>Aspergillus</taxon>
        <taxon>Aspergillus subgen. Nidulantes</taxon>
    </lineage>
</organism>
<feature type="compositionally biased region" description="Basic residues" evidence="1">
    <location>
        <begin position="114"/>
        <end position="124"/>
    </location>
</feature>
<sequence>MDASLQIDRHRDMQNMEHASLHVQPKTASNAQSYGTLEHDARRSGFEIPKQPQHIESDIASTFPTETNVTSAAQAWHHSSSALATTANPHFQEIARIDATAASDEGTKTESGRPRQKTLGHKRAPSTNSPTVHPLLGLDDAQRRRSRSIGSSLRDPRIAALSAQLRSRLSYAAAKVEKKRQSQTSNHLLHHRSSTPILSAEALSRGEHPLSIGDIEDQRSAANASPNGTTVSAPDAPATSSIYPLEAPARSSPVSQADGMYPPSQPDSQKRFAISTIEDLVPRLAPPADITSGRPNGQRRRPNPNLSANSPRFSPFTLHRRQHSGQELQNDSDVVLVPETPPLRPLGHQALASYNGLAENSQSSSMEQDAIETLLFMSSPGTSGYHSNSQNSQNTLDIMNIDGAWRGVQTPGVLGDNQASSSNPARTDSHEARAGDEIDMMLDQMDSDSDDGANYSSRSGGVGTGPAVSAGKGSSSLPEA</sequence>
<dbReference type="Proteomes" id="UP001610563">
    <property type="component" value="Unassembled WGS sequence"/>
</dbReference>
<feature type="compositionally biased region" description="Basic and acidic residues" evidence="1">
    <location>
        <begin position="427"/>
        <end position="436"/>
    </location>
</feature>
<feature type="compositionally biased region" description="Acidic residues" evidence="1">
    <location>
        <begin position="437"/>
        <end position="451"/>
    </location>
</feature>
<feature type="compositionally biased region" description="Polar residues" evidence="1">
    <location>
        <begin position="220"/>
        <end position="242"/>
    </location>
</feature>
<feature type="region of interest" description="Disordered" evidence="1">
    <location>
        <begin position="99"/>
        <end position="152"/>
    </location>
</feature>
<comment type="caution">
    <text evidence="2">The sequence shown here is derived from an EMBL/GenBank/DDBJ whole genome shotgun (WGS) entry which is preliminary data.</text>
</comment>
<gene>
    <name evidence="2" type="ORF">BJX66DRAFT_118600</name>
</gene>
<evidence type="ECO:0000256" key="1">
    <source>
        <dbReference type="SAM" id="MobiDB-lite"/>
    </source>
</evidence>
<feature type="region of interest" description="Disordered" evidence="1">
    <location>
        <begin position="410"/>
        <end position="480"/>
    </location>
</feature>
<feature type="region of interest" description="Disordered" evidence="1">
    <location>
        <begin position="220"/>
        <end position="341"/>
    </location>
</feature>
<evidence type="ECO:0000313" key="3">
    <source>
        <dbReference type="Proteomes" id="UP001610563"/>
    </source>
</evidence>
<dbReference type="EMBL" id="JBFTWV010000022">
    <property type="protein sequence ID" value="KAL2797049.1"/>
    <property type="molecule type" value="Genomic_DNA"/>
</dbReference>
<evidence type="ECO:0000313" key="2">
    <source>
        <dbReference type="EMBL" id="KAL2797049.1"/>
    </source>
</evidence>
<name>A0ABR4GDD6_9EURO</name>